<dbReference type="EMBL" id="JYDT01000057">
    <property type="protein sequence ID" value="KRY87342.1"/>
    <property type="molecule type" value="Genomic_DNA"/>
</dbReference>
<name>A0A0V1FMZ9_TRIPS</name>
<accession>A0A0V1FMZ9</accession>
<gene>
    <name evidence="2" type="ORF">T4D_8751</name>
</gene>
<dbReference type="Proteomes" id="UP000054995">
    <property type="component" value="Unassembled WGS sequence"/>
</dbReference>
<keyword evidence="1" id="KW-1133">Transmembrane helix</keyword>
<organism evidence="2 3">
    <name type="scientific">Trichinella pseudospiralis</name>
    <name type="common">Parasitic roundworm</name>
    <dbReference type="NCBI Taxonomy" id="6337"/>
    <lineage>
        <taxon>Eukaryota</taxon>
        <taxon>Metazoa</taxon>
        <taxon>Ecdysozoa</taxon>
        <taxon>Nematoda</taxon>
        <taxon>Enoplea</taxon>
        <taxon>Dorylaimia</taxon>
        <taxon>Trichinellida</taxon>
        <taxon>Trichinellidae</taxon>
        <taxon>Trichinella</taxon>
    </lineage>
</organism>
<dbReference type="OrthoDB" id="5914753at2759"/>
<reference evidence="2 3" key="1">
    <citation type="submission" date="2015-01" db="EMBL/GenBank/DDBJ databases">
        <title>Evolution of Trichinella species and genotypes.</title>
        <authorList>
            <person name="Korhonen P.K."/>
            <person name="Edoardo P."/>
            <person name="Giuseppe L.R."/>
            <person name="Gasser R.B."/>
        </authorList>
    </citation>
    <scope>NUCLEOTIDE SEQUENCE [LARGE SCALE GENOMIC DNA]</scope>
    <source>
        <strain evidence="2">ISS470</strain>
    </source>
</reference>
<sequence>MFIQHANQSKADQLRLTSAFHHRKRMRRPVLISQHVVGQQKLWPLGSCCSTLPANSNRHPQFKHLLATTSWCGVGLAFTFCPLQTTTTTSFSNPPHPAVGDRRLYVLYPLSFNSLGRILICFSILLFLSFFLKLFIKSSILSTFDPIRNNRNQFNVTKNSEPSARVKIGTMMLDSLNTECYKLEQLGIPLLMMKRWINWTSASETLHQMAVHLQHEKLNECFKQQLD</sequence>
<protein>
    <submittedName>
        <fullName evidence="2">Uncharacterized protein</fullName>
    </submittedName>
</protein>
<keyword evidence="1" id="KW-0812">Transmembrane</keyword>
<comment type="caution">
    <text evidence="2">The sequence shown here is derived from an EMBL/GenBank/DDBJ whole genome shotgun (WGS) entry which is preliminary data.</text>
</comment>
<feature type="transmembrane region" description="Helical" evidence="1">
    <location>
        <begin position="65"/>
        <end position="85"/>
    </location>
</feature>
<feature type="transmembrane region" description="Helical" evidence="1">
    <location>
        <begin position="105"/>
        <end position="132"/>
    </location>
</feature>
<evidence type="ECO:0000256" key="1">
    <source>
        <dbReference type="SAM" id="Phobius"/>
    </source>
</evidence>
<evidence type="ECO:0000313" key="2">
    <source>
        <dbReference type="EMBL" id="KRY87342.1"/>
    </source>
</evidence>
<keyword evidence="3" id="KW-1185">Reference proteome</keyword>
<evidence type="ECO:0000313" key="3">
    <source>
        <dbReference type="Proteomes" id="UP000054995"/>
    </source>
</evidence>
<proteinExistence type="predicted"/>
<dbReference type="AlphaFoldDB" id="A0A0V1FMZ9"/>
<keyword evidence="1" id="KW-0472">Membrane</keyword>